<evidence type="ECO:0000256" key="1">
    <source>
        <dbReference type="SAM" id="MobiDB-lite"/>
    </source>
</evidence>
<accession>A0AAV7KWV3</accession>
<feature type="compositionally biased region" description="Polar residues" evidence="1">
    <location>
        <begin position="147"/>
        <end position="161"/>
    </location>
</feature>
<dbReference type="AlphaFoldDB" id="A0AAV7KWV3"/>
<feature type="region of interest" description="Disordered" evidence="1">
    <location>
        <begin position="44"/>
        <end position="161"/>
    </location>
</feature>
<comment type="caution">
    <text evidence="2">The sequence shown here is derived from an EMBL/GenBank/DDBJ whole genome shotgun (WGS) entry which is preliminary data.</text>
</comment>
<proteinExistence type="predicted"/>
<dbReference type="Proteomes" id="UP001066276">
    <property type="component" value="Chromosome 12"/>
</dbReference>
<name>A0AAV7KWV3_PLEWA</name>
<feature type="compositionally biased region" description="Basic and acidic residues" evidence="1">
    <location>
        <begin position="54"/>
        <end position="67"/>
    </location>
</feature>
<organism evidence="2 3">
    <name type="scientific">Pleurodeles waltl</name>
    <name type="common">Iberian ribbed newt</name>
    <dbReference type="NCBI Taxonomy" id="8319"/>
    <lineage>
        <taxon>Eukaryota</taxon>
        <taxon>Metazoa</taxon>
        <taxon>Chordata</taxon>
        <taxon>Craniata</taxon>
        <taxon>Vertebrata</taxon>
        <taxon>Euteleostomi</taxon>
        <taxon>Amphibia</taxon>
        <taxon>Batrachia</taxon>
        <taxon>Caudata</taxon>
        <taxon>Salamandroidea</taxon>
        <taxon>Salamandridae</taxon>
        <taxon>Pleurodelinae</taxon>
        <taxon>Pleurodeles</taxon>
    </lineage>
</organism>
<evidence type="ECO:0000313" key="3">
    <source>
        <dbReference type="Proteomes" id="UP001066276"/>
    </source>
</evidence>
<feature type="compositionally biased region" description="Basic and acidic residues" evidence="1">
    <location>
        <begin position="79"/>
        <end position="101"/>
    </location>
</feature>
<gene>
    <name evidence="2" type="ORF">NDU88_003552</name>
</gene>
<protein>
    <submittedName>
        <fullName evidence="2">Uncharacterized protein</fullName>
    </submittedName>
</protein>
<sequence length="161" mass="17351">MGCVAGCRLTWLKTPLIGAACAASRKTKTACPVALATTRPTPSLRTREIWVPSDTKREDGLHTSIEEKDAEEPGSAESGRPKKADDDRRTGNHGVPKEAAHPGRKGRIGDTLTDRHAPGGTWLTKNIFAGQEGSWEEKKGETLYGTKDTTPTLLTKSKTIT</sequence>
<evidence type="ECO:0000313" key="2">
    <source>
        <dbReference type="EMBL" id="KAJ1083393.1"/>
    </source>
</evidence>
<reference evidence="2" key="1">
    <citation type="journal article" date="2022" name="bioRxiv">
        <title>Sequencing and chromosome-scale assembly of the giantPleurodeles waltlgenome.</title>
        <authorList>
            <person name="Brown T."/>
            <person name="Elewa A."/>
            <person name="Iarovenko S."/>
            <person name="Subramanian E."/>
            <person name="Araus A.J."/>
            <person name="Petzold A."/>
            <person name="Susuki M."/>
            <person name="Suzuki K.-i.T."/>
            <person name="Hayashi T."/>
            <person name="Toyoda A."/>
            <person name="Oliveira C."/>
            <person name="Osipova E."/>
            <person name="Leigh N.D."/>
            <person name="Simon A."/>
            <person name="Yun M.H."/>
        </authorList>
    </citation>
    <scope>NUCLEOTIDE SEQUENCE</scope>
    <source>
        <strain evidence="2">20211129_DDA</strain>
        <tissue evidence="2">Liver</tissue>
    </source>
</reference>
<keyword evidence="3" id="KW-1185">Reference proteome</keyword>
<dbReference type="EMBL" id="JANPWB010000016">
    <property type="protein sequence ID" value="KAJ1083393.1"/>
    <property type="molecule type" value="Genomic_DNA"/>
</dbReference>